<keyword evidence="4" id="KW-1185">Reference proteome</keyword>
<protein>
    <submittedName>
        <fullName evidence="3">Uncharacterized protein</fullName>
    </submittedName>
</protein>
<dbReference type="RefSeq" id="XP_006697095.1">
    <property type="nucleotide sequence ID" value="XM_006697032.1"/>
</dbReference>
<reference evidence="3 4" key="1">
    <citation type="journal article" date="2011" name="Cell">
        <title>Insight into structure and assembly of the nuclear pore complex by utilizing the genome of a eukaryotic thermophile.</title>
        <authorList>
            <person name="Amlacher S."/>
            <person name="Sarges P."/>
            <person name="Flemming D."/>
            <person name="van Noort V."/>
            <person name="Kunze R."/>
            <person name="Devos D.P."/>
            <person name="Arumugam M."/>
            <person name="Bork P."/>
            <person name="Hurt E."/>
        </authorList>
    </citation>
    <scope>NUCLEOTIDE SEQUENCE [LARGE SCALE GENOMIC DNA]</scope>
    <source>
        <strain evidence="4">DSM 1495 / CBS 144.50 / IMI 039719</strain>
    </source>
</reference>
<feature type="region of interest" description="Disordered" evidence="2">
    <location>
        <begin position="208"/>
        <end position="242"/>
    </location>
</feature>
<feature type="compositionally biased region" description="Pro residues" evidence="2">
    <location>
        <begin position="15"/>
        <end position="32"/>
    </location>
</feature>
<dbReference type="Proteomes" id="UP000008066">
    <property type="component" value="Unassembled WGS sequence"/>
</dbReference>
<gene>
    <name evidence="3" type="ORF">CTHT_0068040</name>
</gene>
<feature type="compositionally biased region" description="Polar residues" evidence="2">
    <location>
        <begin position="35"/>
        <end position="47"/>
    </location>
</feature>
<accession>G0SGY8</accession>
<sequence>MDPFFIPPVYPPLPVRPIPPPPPPPPPQPPPLSDSCASMQLHENTSDGPYHEDRKIRYPSPQDTRCTSPAVALIQPGPTKPRIPSIWFRVAGLVAFVVVKLLGVRRRAKRHKIWELRRVMAARREELRSLRREKDLADNGFMQAVRERLITEGEFVILPVKEIQQHFERMQAARNVYCSAELAYEAMEQELETEEQELTRMETSLPALHGDPLARHPTAVQGDNSLNDQAQEENSSAKDQSSLRTPDILLGISAELEDDIHPLYGQLLDAAAKLNSAEDFCEEIEVDRERLLSDLERQFLLRKHLTGDNVTDDDLKSFRSSLVNIPDTMKEFEARFGLSINQGDYEFLRDYESLAKEAREKVDQASRRLTYLRELCLSKGVMRKHPTFQEEVAIFSNVPDWSPHPDDGMIDIGPTHHLLHSHLQRAQPAHDPFKTSPGSVKPSALAHPLFSILMSNPTYILQLLSPIKALARVLALPKTDPTTAQLRAECMKEIGILKLMKASVKNKVDFVNQWLMHRVRTCRLECMVLLATTQLVFQKASRRLTNLRRWQEEVLYWWPKDGAAHGSYWDEWHGSLPVSSDSQEQSVKSCMENNSVGMPEKDKRTDDGTITYDSLLSSFMALSSAIQVERTEERADDVPTAIPSPTDPNHSGDRRVADNSSPSSVMASPIAIREEQTNVSTEHALTSGHTHHNDNDRNVTNSSPASSVKPPHPVIQDEERTEITAQHVETPAAAVGNLQNELSGTENGYSDVGSSIKKTNPDADQHQGIAGRHGQHNPPPDFHLRKLWRSVARIVRSAFQN</sequence>
<dbReference type="KEGG" id="cthr:CTHT_0068040"/>
<feature type="coiled-coil region" evidence="1">
    <location>
        <begin position="348"/>
        <end position="375"/>
    </location>
</feature>
<dbReference type="AlphaFoldDB" id="G0SGY8"/>
<organism evidence="4">
    <name type="scientific">Chaetomium thermophilum (strain DSM 1495 / CBS 144.50 / IMI 039719)</name>
    <name type="common">Thermochaetoides thermophila</name>
    <dbReference type="NCBI Taxonomy" id="759272"/>
    <lineage>
        <taxon>Eukaryota</taxon>
        <taxon>Fungi</taxon>
        <taxon>Dikarya</taxon>
        <taxon>Ascomycota</taxon>
        <taxon>Pezizomycotina</taxon>
        <taxon>Sordariomycetes</taxon>
        <taxon>Sordariomycetidae</taxon>
        <taxon>Sordariales</taxon>
        <taxon>Chaetomiaceae</taxon>
        <taxon>Thermochaetoides</taxon>
    </lineage>
</organism>
<feature type="compositionally biased region" description="Polar residues" evidence="2">
    <location>
        <begin position="579"/>
        <end position="596"/>
    </location>
</feature>
<feature type="region of interest" description="Disordered" evidence="2">
    <location>
        <begin position="628"/>
        <end position="713"/>
    </location>
</feature>
<feature type="region of interest" description="Disordered" evidence="2">
    <location>
        <begin position="757"/>
        <end position="779"/>
    </location>
</feature>
<keyword evidence="1" id="KW-0175">Coiled coil</keyword>
<evidence type="ECO:0000256" key="1">
    <source>
        <dbReference type="SAM" id="Coils"/>
    </source>
</evidence>
<feature type="region of interest" description="Disordered" evidence="2">
    <location>
        <begin position="579"/>
        <end position="609"/>
    </location>
</feature>
<dbReference type="HOGENOM" id="CLU_351239_0_0_1"/>
<feature type="compositionally biased region" description="Polar residues" evidence="2">
    <location>
        <begin position="221"/>
        <end position="242"/>
    </location>
</feature>
<dbReference type="STRING" id="759272.G0SGY8"/>
<feature type="compositionally biased region" description="Polar residues" evidence="2">
    <location>
        <begin position="677"/>
        <end position="688"/>
    </location>
</feature>
<name>G0SGY8_CHATD</name>
<evidence type="ECO:0000313" key="3">
    <source>
        <dbReference type="EMBL" id="EGS17477.1"/>
    </source>
</evidence>
<evidence type="ECO:0000313" key="4">
    <source>
        <dbReference type="Proteomes" id="UP000008066"/>
    </source>
</evidence>
<dbReference type="EMBL" id="GL988047">
    <property type="protein sequence ID" value="EGS17477.1"/>
    <property type="molecule type" value="Genomic_DNA"/>
</dbReference>
<feature type="region of interest" description="Disordered" evidence="2">
    <location>
        <begin position="15"/>
        <end position="67"/>
    </location>
</feature>
<dbReference type="SUPFAM" id="SSF101447">
    <property type="entry name" value="Formin homology 2 domain (FH2 domain)"/>
    <property type="match status" value="1"/>
</dbReference>
<dbReference type="OrthoDB" id="3553547at2759"/>
<proteinExistence type="predicted"/>
<dbReference type="GeneID" id="18260842"/>
<evidence type="ECO:0000256" key="2">
    <source>
        <dbReference type="SAM" id="MobiDB-lite"/>
    </source>
</evidence>
<dbReference type="eggNOG" id="ENOG502QQEE">
    <property type="taxonomic scope" value="Eukaryota"/>
</dbReference>